<feature type="signal peptide" evidence="1">
    <location>
        <begin position="1"/>
        <end position="18"/>
    </location>
</feature>
<protein>
    <submittedName>
        <fullName evidence="2">Uncharacterized protein</fullName>
    </submittedName>
</protein>
<dbReference type="AlphaFoldDB" id="A0A2P5WPZ3"/>
<proteinExistence type="predicted"/>
<organism evidence="2 3">
    <name type="scientific">Gossypium barbadense</name>
    <name type="common">Sea Island cotton</name>
    <name type="synonym">Hibiscus barbadensis</name>
    <dbReference type="NCBI Taxonomy" id="3634"/>
    <lineage>
        <taxon>Eukaryota</taxon>
        <taxon>Viridiplantae</taxon>
        <taxon>Streptophyta</taxon>
        <taxon>Embryophyta</taxon>
        <taxon>Tracheophyta</taxon>
        <taxon>Spermatophyta</taxon>
        <taxon>Magnoliopsida</taxon>
        <taxon>eudicotyledons</taxon>
        <taxon>Gunneridae</taxon>
        <taxon>Pentapetalae</taxon>
        <taxon>rosids</taxon>
        <taxon>malvids</taxon>
        <taxon>Malvales</taxon>
        <taxon>Malvaceae</taxon>
        <taxon>Malvoideae</taxon>
        <taxon>Gossypium</taxon>
    </lineage>
</organism>
<evidence type="ECO:0000313" key="3">
    <source>
        <dbReference type="Proteomes" id="UP000239757"/>
    </source>
</evidence>
<evidence type="ECO:0000313" key="2">
    <source>
        <dbReference type="EMBL" id="PPR93159.1"/>
    </source>
</evidence>
<accession>A0A2P5WPZ3</accession>
<keyword evidence="1" id="KW-0732">Signal</keyword>
<feature type="chain" id="PRO_5015144826" evidence="1">
    <location>
        <begin position="19"/>
        <end position="145"/>
    </location>
</feature>
<evidence type="ECO:0000256" key="1">
    <source>
        <dbReference type="SAM" id="SignalP"/>
    </source>
</evidence>
<name>A0A2P5WPZ3_GOSBA</name>
<reference evidence="2 3" key="1">
    <citation type="submission" date="2015-01" db="EMBL/GenBank/DDBJ databases">
        <title>Genome of allotetraploid Gossypium barbadense reveals genomic plasticity and fiber elongation in cotton evolution.</title>
        <authorList>
            <person name="Chen X."/>
            <person name="Liu X."/>
            <person name="Zhao B."/>
            <person name="Zheng H."/>
            <person name="Hu Y."/>
            <person name="Lu G."/>
            <person name="Yang C."/>
            <person name="Chen J."/>
            <person name="Shan C."/>
            <person name="Zhang L."/>
            <person name="Zhou Y."/>
            <person name="Wang L."/>
            <person name="Guo W."/>
            <person name="Bai Y."/>
            <person name="Ruan J."/>
            <person name="Shangguan X."/>
            <person name="Mao Y."/>
            <person name="Jiang J."/>
            <person name="Zhu Y."/>
            <person name="Lei J."/>
            <person name="Kang H."/>
            <person name="Chen S."/>
            <person name="He X."/>
            <person name="Wang R."/>
            <person name="Wang Y."/>
            <person name="Chen J."/>
            <person name="Wang L."/>
            <person name="Yu S."/>
            <person name="Wang B."/>
            <person name="Wei J."/>
            <person name="Song S."/>
            <person name="Lu X."/>
            <person name="Gao Z."/>
            <person name="Gu W."/>
            <person name="Deng X."/>
            <person name="Ma D."/>
            <person name="Wang S."/>
            <person name="Liang W."/>
            <person name="Fang L."/>
            <person name="Cai C."/>
            <person name="Zhu X."/>
            <person name="Zhou B."/>
            <person name="Zhang Y."/>
            <person name="Chen Z."/>
            <person name="Xu S."/>
            <person name="Zhu R."/>
            <person name="Wang S."/>
            <person name="Zhang T."/>
            <person name="Zhao G."/>
        </authorList>
    </citation>
    <scope>NUCLEOTIDE SEQUENCE [LARGE SCALE GENOMIC DNA]</scope>
    <source>
        <strain evidence="3">cv. Xinhai21</strain>
        <tissue evidence="2">Leaf</tissue>
    </source>
</reference>
<sequence>MSFFLHFGFHGASRRALALVIGLIKLKNGLGSTSVDGLKVQVAPNQGAWSLRFLSFCSPGSIYVEIVVFELAFEDPGALILGDGGVIRRLLLDKAFNSFEKSSDGDRGTDSAASITRLSCENVRAFINRKASKFPICVAPRFNSF</sequence>
<gene>
    <name evidence="2" type="ORF">GOBAR_AA27510</name>
</gene>
<dbReference type="EMBL" id="KZ666852">
    <property type="protein sequence ID" value="PPR93159.1"/>
    <property type="molecule type" value="Genomic_DNA"/>
</dbReference>
<dbReference type="Proteomes" id="UP000239757">
    <property type="component" value="Unassembled WGS sequence"/>
</dbReference>